<name>C5KIH5_PERM5</name>
<evidence type="ECO:0000313" key="1">
    <source>
        <dbReference type="EMBL" id="EER15718.1"/>
    </source>
</evidence>
<organism evidence="2">
    <name type="scientific">Perkinsus marinus (strain ATCC 50983 / TXsc)</name>
    <dbReference type="NCBI Taxonomy" id="423536"/>
    <lineage>
        <taxon>Eukaryota</taxon>
        <taxon>Sar</taxon>
        <taxon>Alveolata</taxon>
        <taxon>Perkinsozoa</taxon>
        <taxon>Perkinsea</taxon>
        <taxon>Perkinsida</taxon>
        <taxon>Perkinsidae</taxon>
        <taxon>Perkinsus</taxon>
    </lineage>
</organism>
<protein>
    <submittedName>
        <fullName evidence="1">Uncharacterized protein</fullName>
    </submittedName>
</protein>
<keyword evidence="2" id="KW-1185">Reference proteome</keyword>
<sequence length="65" mass="7311">MDSHKSGPTIELLRLTIKGDMCDGWEGVEVIKNNSRSFCVERYIAGAAEKFTGRCCPRQYDPENS</sequence>
<dbReference type="InParanoid" id="C5KIH5"/>
<dbReference type="GeneID" id="9060392"/>
<dbReference type="RefSeq" id="XP_002783922.1">
    <property type="nucleotide sequence ID" value="XM_002783876.1"/>
</dbReference>
<gene>
    <name evidence="1" type="ORF">Pmar_PMAR020731</name>
</gene>
<accession>C5KIH5</accession>
<reference evidence="1 2" key="1">
    <citation type="submission" date="2008-07" db="EMBL/GenBank/DDBJ databases">
        <authorList>
            <person name="El-Sayed N."/>
            <person name="Caler E."/>
            <person name="Inman J."/>
            <person name="Amedeo P."/>
            <person name="Hass B."/>
            <person name="Wortman J."/>
        </authorList>
    </citation>
    <scope>NUCLEOTIDE SEQUENCE [LARGE SCALE GENOMIC DNA]</scope>
    <source>
        <strain evidence="2">ATCC 50983 / TXsc</strain>
    </source>
</reference>
<dbReference type="EMBL" id="GG673214">
    <property type="protein sequence ID" value="EER15718.1"/>
    <property type="molecule type" value="Genomic_DNA"/>
</dbReference>
<proteinExistence type="predicted"/>
<evidence type="ECO:0000313" key="2">
    <source>
        <dbReference type="Proteomes" id="UP000007800"/>
    </source>
</evidence>
<dbReference type="Proteomes" id="UP000007800">
    <property type="component" value="Unassembled WGS sequence"/>
</dbReference>
<dbReference type="AlphaFoldDB" id="C5KIH5"/>